<keyword evidence="1" id="KW-1133">Transmembrane helix</keyword>
<dbReference type="NCBIfam" id="NF033664">
    <property type="entry name" value="PACE_transport"/>
    <property type="match status" value="1"/>
</dbReference>
<feature type="transmembrane region" description="Helical" evidence="1">
    <location>
        <begin position="82"/>
        <end position="104"/>
    </location>
</feature>
<keyword evidence="1" id="KW-0812">Transmembrane</keyword>
<dbReference type="EMBL" id="SMBT01000019">
    <property type="protein sequence ID" value="TCU81787.1"/>
    <property type="molecule type" value="Genomic_DNA"/>
</dbReference>
<proteinExistence type="predicted"/>
<evidence type="ECO:0000313" key="5">
    <source>
        <dbReference type="Proteomes" id="UP000255108"/>
    </source>
</evidence>
<evidence type="ECO:0000313" key="6">
    <source>
        <dbReference type="Proteomes" id="UP000295794"/>
    </source>
</evidence>
<dbReference type="Proteomes" id="UP000295794">
    <property type="component" value="Unassembled WGS sequence"/>
</dbReference>
<evidence type="ECO:0000313" key="3">
    <source>
        <dbReference type="EMBL" id="STQ91894.1"/>
    </source>
</evidence>
<dbReference type="Proteomes" id="UP000255108">
    <property type="component" value="Unassembled WGS sequence"/>
</dbReference>
<dbReference type="EMBL" id="UGHR01000001">
    <property type="protein sequence ID" value="STQ91894.1"/>
    <property type="molecule type" value="Genomic_DNA"/>
</dbReference>
<feature type="domain" description="Chlorhexidine efflux transporter" evidence="2">
    <location>
        <begin position="77"/>
        <end position="138"/>
    </location>
</feature>
<feature type="transmembrane region" description="Helical" evidence="1">
    <location>
        <begin position="41"/>
        <end position="61"/>
    </location>
</feature>
<name>A0A377Q9D8_9NEIS</name>
<keyword evidence="1" id="KW-0472">Membrane</keyword>
<reference evidence="4 6" key="2">
    <citation type="submission" date="2019-03" db="EMBL/GenBank/DDBJ databases">
        <title>Genomic Encyclopedia of Type Strains, Phase IV (KMG-IV): sequencing the most valuable type-strain genomes for metagenomic binning, comparative biology and taxonomic classification.</title>
        <authorList>
            <person name="Goeker M."/>
        </authorList>
    </citation>
    <scope>NUCLEOTIDE SEQUENCE [LARGE SCALE GENOMIC DNA]</scope>
    <source>
        <strain evidence="4 6">DSM 3764</strain>
    </source>
</reference>
<feature type="transmembrane region" description="Helical" evidence="1">
    <location>
        <begin position="16"/>
        <end position="35"/>
    </location>
</feature>
<evidence type="ECO:0000313" key="4">
    <source>
        <dbReference type="EMBL" id="TCU81787.1"/>
    </source>
</evidence>
<gene>
    <name evidence="4" type="ORF">EV682_11944</name>
    <name evidence="3" type="ORF">NCTC11159_02977</name>
</gene>
<reference evidence="3 5" key="1">
    <citation type="submission" date="2018-06" db="EMBL/GenBank/DDBJ databases">
        <authorList>
            <consortium name="Pathogen Informatics"/>
            <person name="Doyle S."/>
        </authorList>
    </citation>
    <scope>NUCLEOTIDE SEQUENCE [LARGE SCALE GENOMIC DNA]</scope>
    <source>
        <strain evidence="3 5">NCTC11159</strain>
    </source>
</reference>
<protein>
    <submittedName>
        <fullName evidence="3 4">Membrane protein</fullName>
    </submittedName>
</protein>
<feature type="domain" description="Chlorhexidine efflux transporter" evidence="2">
    <location>
        <begin position="6"/>
        <end position="69"/>
    </location>
</feature>
<dbReference type="InterPro" id="IPR007896">
    <property type="entry name" value="BTP_bacteria"/>
</dbReference>
<accession>A0A377Q9D8</accession>
<organism evidence="3 5">
    <name type="scientific">Iodobacter fluviatilis</name>
    <dbReference type="NCBI Taxonomy" id="537"/>
    <lineage>
        <taxon>Bacteria</taxon>
        <taxon>Pseudomonadati</taxon>
        <taxon>Pseudomonadota</taxon>
        <taxon>Betaproteobacteria</taxon>
        <taxon>Neisseriales</taxon>
        <taxon>Chitinibacteraceae</taxon>
        <taxon>Iodobacter</taxon>
    </lineage>
</organism>
<sequence>MKVQMRSRADRIRQTIGFEVIGFLLFVPLAHWAFGFSMQDLGVLAVTMSVIAAVWNYLYNLGFDHLLARWKKRVKKNTLERVVHAFGFEGGLLFVSLPLVAWWLNIGLWEAFVMDLGFATFYLVYAFVYNWVYDKVFPLPGWQAA</sequence>
<dbReference type="InterPro" id="IPR058208">
    <property type="entry name" value="PACE"/>
</dbReference>
<keyword evidence="6" id="KW-1185">Reference proteome</keyword>
<evidence type="ECO:0000259" key="2">
    <source>
        <dbReference type="Pfam" id="PF05232"/>
    </source>
</evidence>
<evidence type="ECO:0000256" key="1">
    <source>
        <dbReference type="SAM" id="Phobius"/>
    </source>
</evidence>
<feature type="transmembrane region" description="Helical" evidence="1">
    <location>
        <begin position="116"/>
        <end position="133"/>
    </location>
</feature>
<dbReference type="AlphaFoldDB" id="A0A377Q9D8"/>
<dbReference type="Pfam" id="PF05232">
    <property type="entry name" value="BTP"/>
    <property type="match status" value="2"/>
</dbReference>